<keyword evidence="2" id="KW-1133">Transmembrane helix</keyword>
<evidence type="ECO:0000313" key="4">
    <source>
        <dbReference type="Proteomes" id="UP000256424"/>
    </source>
</evidence>
<accession>A0A3D8J7C2</accession>
<dbReference type="Proteomes" id="UP000256424">
    <property type="component" value="Unassembled WGS sequence"/>
</dbReference>
<dbReference type="EMBL" id="NXLW01000002">
    <property type="protein sequence ID" value="RDU73403.1"/>
    <property type="molecule type" value="Genomic_DNA"/>
</dbReference>
<feature type="coiled-coil region" evidence="1">
    <location>
        <begin position="71"/>
        <end position="99"/>
    </location>
</feature>
<dbReference type="AlphaFoldDB" id="A0A3D8J7C2"/>
<evidence type="ECO:0000313" key="3">
    <source>
        <dbReference type="EMBL" id="RDU73403.1"/>
    </source>
</evidence>
<proteinExistence type="predicted"/>
<reference evidence="3 4" key="1">
    <citation type="submission" date="2018-04" db="EMBL/GenBank/DDBJ databases">
        <title>Novel Campyloabacter and Helicobacter Species and Strains.</title>
        <authorList>
            <person name="Mannion A.J."/>
            <person name="Shen Z."/>
            <person name="Fox J.G."/>
        </authorList>
    </citation>
    <scope>NUCLEOTIDE SEQUENCE [LARGE SCALE GENOMIC DNA]</scope>
    <source>
        <strain evidence="3 4">MIT 97-5075</strain>
    </source>
</reference>
<feature type="transmembrane region" description="Helical" evidence="2">
    <location>
        <begin position="25"/>
        <end position="42"/>
    </location>
</feature>
<gene>
    <name evidence="3" type="ORF">CQA66_01700</name>
</gene>
<dbReference type="OrthoDB" id="5329716at2"/>
<comment type="caution">
    <text evidence="3">The sequence shown here is derived from an EMBL/GenBank/DDBJ whole genome shotgun (WGS) entry which is preliminary data.</text>
</comment>
<dbReference type="RefSeq" id="WP_104763016.1">
    <property type="nucleotide sequence ID" value="NZ_FZPM01000012.1"/>
</dbReference>
<evidence type="ECO:0000256" key="2">
    <source>
        <dbReference type="SAM" id="Phobius"/>
    </source>
</evidence>
<protein>
    <submittedName>
        <fullName evidence="3">Uncharacterized protein</fullName>
    </submittedName>
</protein>
<keyword evidence="1" id="KW-0175">Coiled coil</keyword>
<sequence>MIPVLKIFFACLIGAAWYHLNGPQQAPIAVILSAMILFAFFMKPVKYQDPKERDAYRLKIQEARERRRLIAEKQLEEKRTLKKQALEAEQARKQELRKKLKI</sequence>
<keyword evidence="2" id="KW-0472">Membrane</keyword>
<name>A0A3D8J7C2_9HELI</name>
<evidence type="ECO:0000256" key="1">
    <source>
        <dbReference type="SAM" id="Coils"/>
    </source>
</evidence>
<keyword evidence="2" id="KW-0812">Transmembrane</keyword>
<keyword evidence="4" id="KW-1185">Reference proteome</keyword>
<organism evidence="3 4">
    <name type="scientific">Helicobacter aurati</name>
    <dbReference type="NCBI Taxonomy" id="137778"/>
    <lineage>
        <taxon>Bacteria</taxon>
        <taxon>Pseudomonadati</taxon>
        <taxon>Campylobacterota</taxon>
        <taxon>Epsilonproteobacteria</taxon>
        <taxon>Campylobacterales</taxon>
        <taxon>Helicobacteraceae</taxon>
        <taxon>Helicobacter</taxon>
    </lineage>
</organism>